<dbReference type="STRING" id="563176.SAMN04488090_1656"/>
<protein>
    <submittedName>
        <fullName evidence="4">Uncharacterized damage-inducible protein DinB (Forms a four-helix bundle)</fullName>
    </submittedName>
</protein>
<keyword evidence="2 3" id="KW-0479">Metal-binding</keyword>
<name>A0A1G9MLF9_9BACT</name>
<dbReference type="RefSeq" id="WP_093200306.1">
    <property type="nucleotide sequence ID" value="NZ_FNGS01000003.1"/>
</dbReference>
<evidence type="ECO:0000256" key="3">
    <source>
        <dbReference type="PIRSR" id="PIRSR607837-1"/>
    </source>
</evidence>
<dbReference type="Gene3D" id="1.20.120.450">
    <property type="entry name" value="dinb family like domain"/>
    <property type="match status" value="1"/>
</dbReference>
<dbReference type="OrthoDB" id="119432at2"/>
<dbReference type="InterPro" id="IPR034660">
    <property type="entry name" value="DinB/YfiT-like"/>
</dbReference>
<dbReference type="InterPro" id="IPR007837">
    <property type="entry name" value="DinB"/>
</dbReference>
<dbReference type="Proteomes" id="UP000198901">
    <property type="component" value="Unassembled WGS sequence"/>
</dbReference>
<feature type="binding site" evidence="3">
    <location>
        <position position="137"/>
    </location>
    <ligand>
        <name>a divalent metal cation</name>
        <dbReference type="ChEBI" id="CHEBI:60240"/>
    </ligand>
</feature>
<dbReference type="Pfam" id="PF05163">
    <property type="entry name" value="DinB"/>
    <property type="match status" value="1"/>
</dbReference>
<organism evidence="4 5">
    <name type="scientific">Siphonobacter aquaeclarae</name>
    <dbReference type="NCBI Taxonomy" id="563176"/>
    <lineage>
        <taxon>Bacteria</taxon>
        <taxon>Pseudomonadati</taxon>
        <taxon>Bacteroidota</taxon>
        <taxon>Cytophagia</taxon>
        <taxon>Cytophagales</taxon>
        <taxon>Cytophagaceae</taxon>
        <taxon>Siphonobacter</taxon>
    </lineage>
</organism>
<accession>A0A1G9MLF9</accession>
<feature type="binding site" evidence="3">
    <location>
        <position position="47"/>
    </location>
    <ligand>
        <name>a divalent metal cation</name>
        <dbReference type="ChEBI" id="CHEBI:60240"/>
    </ligand>
</feature>
<keyword evidence="5" id="KW-1185">Reference proteome</keyword>
<proteinExistence type="inferred from homology"/>
<evidence type="ECO:0000256" key="1">
    <source>
        <dbReference type="ARBA" id="ARBA00008635"/>
    </source>
</evidence>
<evidence type="ECO:0000313" key="4">
    <source>
        <dbReference type="EMBL" id="SDL75112.1"/>
    </source>
</evidence>
<dbReference type="GO" id="GO:0046872">
    <property type="term" value="F:metal ion binding"/>
    <property type="evidence" value="ECO:0007669"/>
    <property type="project" value="UniProtKB-KW"/>
</dbReference>
<sequence>MSRLTSFASELEREAATTRKMLERVPTDKMDWQPHPKSMTVRQLATHIAELPTWIDFTLNQDELDFAVNPYQPVPIANTGELVNYFEKSLENGRKVLAAGQEEELDRTWKLREGEAVYYEASKEETLRMTYCQIVHHRAQLGVYLRLLDIPIPGSYGPSADEA</sequence>
<evidence type="ECO:0000256" key="2">
    <source>
        <dbReference type="ARBA" id="ARBA00022723"/>
    </source>
</evidence>
<comment type="similarity">
    <text evidence="1">Belongs to the DinB family.</text>
</comment>
<reference evidence="4 5" key="1">
    <citation type="submission" date="2016-10" db="EMBL/GenBank/DDBJ databases">
        <authorList>
            <person name="de Groot N.N."/>
        </authorList>
    </citation>
    <scope>NUCLEOTIDE SEQUENCE [LARGE SCALE GENOMIC DNA]</scope>
    <source>
        <strain evidence="4 5">DSM 21668</strain>
    </source>
</reference>
<dbReference type="EMBL" id="FNGS01000003">
    <property type="protein sequence ID" value="SDL75112.1"/>
    <property type="molecule type" value="Genomic_DNA"/>
</dbReference>
<dbReference type="SUPFAM" id="SSF109854">
    <property type="entry name" value="DinB/YfiT-like putative metalloenzymes"/>
    <property type="match status" value="1"/>
</dbReference>
<gene>
    <name evidence="4" type="ORF">SAMN04488090_1656</name>
</gene>
<evidence type="ECO:0000313" key="5">
    <source>
        <dbReference type="Proteomes" id="UP000198901"/>
    </source>
</evidence>
<dbReference type="AlphaFoldDB" id="A0A1G9MLF9"/>